<accession>A0A0A9HH90</accession>
<reference evidence="1" key="2">
    <citation type="journal article" date="2015" name="Data Brief">
        <title>Shoot transcriptome of the giant reed, Arundo donax.</title>
        <authorList>
            <person name="Barrero R.A."/>
            <person name="Guerrero F.D."/>
            <person name="Moolhuijzen P."/>
            <person name="Goolsby J.A."/>
            <person name="Tidwell J."/>
            <person name="Bellgard S.E."/>
            <person name="Bellgard M.I."/>
        </authorList>
    </citation>
    <scope>NUCLEOTIDE SEQUENCE</scope>
    <source>
        <tissue evidence="1">Shoot tissue taken approximately 20 cm above the soil surface</tissue>
    </source>
</reference>
<reference evidence="1" key="1">
    <citation type="submission" date="2014-09" db="EMBL/GenBank/DDBJ databases">
        <authorList>
            <person name="Magalhaes I.L.F."/>
            <person name="Oliveira U."/>
            <person name="Santos F.R."/>
            <person name="Vidigal T.H.D.A."/>
            <person name="Brescovit A.D."/>
            <person name="Santos A.J."/>
        </authorList>
    </citation>
    <scope>NUCLEOTIDE SEQUENCE</scope>
    <source>
        <tissue evidence="1">Shoot tissue taken approximately 20 cm above the soil surface</tissue>
    </source>
</reference>
<dbReference type="AlphaFoldDB" id="A0A0A9HH90"/>
<sequence length="29" mass="3510">MFIYRLSEKMWLSGLTFWQTTKKFVALPS</sequence>
<proteinExistence type="predicted"/>
<organism evidence="1">
    <name type="scientific">Arundo donax</name>
    <name type="common">Giant reed</name>
    <name type="synonym">Donax arundinaceus</name>
    <dbReference type="NCBI Taxonomy" id="35708"/>
    <lineage>
        <taxon>Eukaryota</taxon>
        <taxon>Viridiplantae</taxon>
        <taxon>Streptophyta</taxon>
        <taxon>Embryophyta</taxon>
        <taxon>Tracheophyta</taxon>
        <taxon>Spermatophyta</taxon>
        <taxon>Magnoliopsida</taxon>
        <taxon>Liliopsida</taxon>
        <taxon>Poales</taxon>
        <taxon>Poaceae</taxon>
        <taxon>PACMAD clade</taxon>
        <taxon>Arundinoideae</taxon>
        <taxon>Arundineae</taxon>
        <taxon>Arundo</taxon>
    </lineage>
</organism>
<dbReference type="EMBL" id="GBRH01163670">
    <property type="protein sequence ID" value="JAE34226.1"/>
    <property type="molecule type" value="Transcribed_RNA"/>
</dbReference>
<name>A0A0A9HH90_ARUDO</name>
<evidence type="ECO:0000313" key="1">
    <source>
        <dbReference type="EMBL" id="JAE34226.1"/>
    </source>
</evidence>
<protein>
    <submittedName>
        <fullName evidence="1">Uncharacterized protein</fullName>
    </submittedName>
</protein>